<sequence length="208" mass="22646">MDGVTAAVTVLAVLVGLLVVLALARWRRHRPARADGGRDRPGPAAGVSRRRRRGGSPGDPRGIEIGDIVEIGDDVYPVRGTIRLSEGEWRWAQHLFDDPGGRRLSVAESPEFDLVLWHPEPDVAGTPGAPVVEFAGRRYHWHESGQARFTTTGTTGLDPSGTMRYHDYRAPGGARLTFEAYGEAGWTAARGERLDLADVAVHPQRRGS</sequence>
<keyword evidence="4" id="KW-1185">Reference proteome</keyword>
<dbReference type="InterPro" id="IPR025235">
    <property type="entry name" value="DUF4178"/>
</dbReference>
<feature type="transmembrane region" description="Helical" evidence="2">
    <location>
        <begin position="6"/>
        <end position="24"/>
    </location>
</feature>
<dbReference type="EMBL" id="POTX01000098">
    <property type="protein sequence ID" value="PZF94941.1"/>
    <property type="molecule type" value="Genomic_DNA"/>
</dbReference>
<dbReference type="Proteomes" id="UP000248627">
    <property type="component" value="Unassembled WGS sequence"/>
</dbReference>
<reference evidence="3 4" key="1">
    <citation type="submission" date="2018-01" db="EMBL/GenBank/DDBJ databases">
        <title>Draft genome sequence of Jishengella endophytica.</title>
        <authorList>
            <person name="Sahin N."/>
            <person name="Ay H."/>
            <person name="Saygin H."/>
        </authorList>
    </citation>
    <scope>NUCLEOTIDE SEQUENCE [LARGE SCALE GENOMIC DNA]</scope>
    <source>
        <strain evidence="3 4">DSM 45430</strain>
    </source>
</reference>
<name>A0A2W2C6B3_9ACTN</name>
<dbReference type="AlphaFoldDB" id="A0A2W2C6B3"/>
<dbReference type="OrthoDB" id="3775810at2"/>
<keyword evidence="2" id="KW-0812">Transmembrane</keyword>
<evidence type="ECO:0000313" key="3">
    <source>
        <dbReference type="EMBL" id="PZF94941.1"/>
    </source>
</evidence>
<protein>
    <submittedName>
        <fullName evidence="3">DUF4178 domain-containing protein</fullName>
    </submittedName>
</protein>
<dbReference type="RefSeq" id="WP_111244084.1">
    <property type="nucleotide sequence ID" value="NZ_AP023358.1"/>
</dbReference>
<keyword evidence="2" id="KW-1133">Transmembrane helix</keyword>
<dbReference type="Pfam" id="PF13785">
    <property type="entry name" value="DUF4178"/>
    <property type="match status" value="1"/>
</dbReference>
<proteinExistence type="predicted"/>
<evidence type="ECO:0000256" key="1">
    <source>
        <dbReference type="SAM" id="MobiDB-lite"/>
    </source>
</evidence>
<gene>
    <name evidence="3" type="ORF">C1I93_15960</name>
</gene>
<feature type="compositionally biased region" description="Basic and acidic residues" evidence="1">
    <location>
        <begin position="32"/>
        <end position="41"/>
    </location>
</feature>
<evidence type="ECO:0000313" key="4">
    <source>
        <dbReference type="Proteomes" id="UP000248627"/>
    </source>
</evidence>
<accession>A0A2W2C6B3</accession>
<keyword evidence="2" id="KW-0472">Membrane</keyword>
<organism evidence="3 4">
    <name type="scientific">Micromonospora endophytica</name>
    <dbReference type="NCBI Taxonomy" id="515350"/>
    <lineage>
        <taxon>Bacteria</taxon>
        <taxon>Bacillati</taxon>
        <taxon>Actinomycetota</taxon>
        <taxon>Actinomycetes</taxon>
        <taxon>Micromonosporales</taxon>
        <taxon>Micromonosporaceae</taxon>
        <taxon>Micromonospora</taxon>
    </lineage>
</organism>
<comment type="caution">
    <text evidence="3">The sequence shown here is derived from an EMBL/GenBank/DDBJ whole genome shotgun (WGS) entry which is preliminary data.</text>
</comment>
<evidence type="ECO:0000256" key="2">
    <source>
        <dbReference type="SAM" id="Phobius"/>
    </source>
</evidence>
<feature type="region of interest" description="Disordered" evidence="1">
    <location>
        <begin position="31"/>
        <end position="64"/>
    </location>
</feature>